<evidence type="ECO:0000313" key="6">
    <source>
        <dbReference type="Proteomes" id="UP000236333"/>
    </source>
</evidence>
<gene>
    <name evidence="5" type="ORF">TSOC_006309</name>
</gene>
<dbReference type="InterPro" id="IPR001478">
    <property type="entry name" value="PDZ"/>
</dbReference>
<reference evidence="5 6" key="1">
    <citation type="journal article" date="2017" name="Mol. Biol. Evol.">
        <title>The 4-celled Tetrabaena socialis nuclear genome reveals the essential components for genetic control of cell number at the origin of multicellularity in the volvocine lineage.</title>
        <authorList>
            <person name="Featherston J."/>
            <person name="Arakaki Y."/>
            <person name="Hanschen E.R."/>
            <person name="Ferris P.J."/>
            <person name="Michod R.E."/>
            <person name="Olson B.J.S.C."/>
            <person name="Nozaki H."/>
            <person name="Durand P.M."/>
        </authorList>
    </citation>
    <scope>NUCLEOTIDE SEQUENCE [LARGE SCALE GENOMIC DNA]</scope>
    <source>
        <strain evidence="5 6">NIES-571</strain>
    </source>
</reference>
<dbReference type="SMART" id="SM00228">
    <property type="entry name" value="PDZ"/>
    <property type="match status" value="1"/>
</dbReference>
<name>A0A2J8A3Y4_9CHLO</name>
<keyword evidence="3" id="KW-0378">Hydrolase</keyword>
<dbReference type="PANTHER" id="PTHR43343:SF3">
    <property type="entry name" value="PROTEASE DO-LIKE 8, CHLOROPLASTIC"/>
    <property type="match status" value="1"/>
</dbReference>
<dbReference type="Proteomes" id="UP000236333">
    <property type="component" value="Unassembled WGS sequence"/>
</dbReference>
<accession>A0A2J8A3Y4</accession>
<comment type="caution">
    <text evidence="5">The sequence shown here is derived from an EMBL/GenBank/DDBJ whole genome shotgun (WGS) entry which is preliminary data.</text>
</comment>
<proteinExistence type="inferred from homology"/>
<dbReference type="InterPro" id="IPR051201">
    <property type="entry name" value="Chloro_Bact_Ser_Proteases"/>
</dbReference>
<dbReference type="PRINTS" id="PR00834">
    <property type="entry name" value="PROTEASES2C"/>
</dbReference>
<dbReference type="GO" id="GO:0006508">
    <property type="term" value="P:proteolysis"/>
    <property type="evidence" value="ECO:0007669"/>
    <property type="project" value="UniProtKB-KW"/>
</dbReference>
<dbReference type="OrthoDB" id="4217619at2759"/>
<dbReference type="AlphaFoldDB" id="A0A2J8A3Y4"/>
<evidence type="ECO:0000256" key="1">
    <source>
        <dbReference type="ARBA" id="ARBA00010541"/>
    </source>
</evidence>
<comment type="similarity">
    <text evidence="1">Belongs to the peptidase S1C family.</text>
</comment>
<dbReference type="Gene3D" id="2.30.42.10">
    <property type="match status" value="1"/>
</dbReference>
<dbReference type="Gene3D" id="2.40.10.10">
    <property type="entry name" value="Trypsin-like serine proteases"/>
    <property type="match status" value="1"/>
</dbReference>
<organism evidence="5 6">
    <name type="scientific">Tetrabaena socialis</name>
    <dbReference type="NCBI Taxonomy" id="47790"/>
    <lineage>
        <taxon>Eukaryota</taxon>
        <taxon>Viridiplantae</taxon>
        <taxon>Chlorophyta</taxon>
        <taxon>core chlorophytes</taxon>
        <taxon>Chlorophyceae</taxon>
        <taxon>CS clade</taxon>
        <taxon>Chlamydomonadales</taxon>
        <taxon>Tetrabaenaceae</taxon>
        <taxon>Tetrabaena</taxon>
    </lineage>
</organism>
<sequence length="195" mass="19695">MITGVVSALGRDIKSQLGTTIPGGIQTDASINPGNSGGPLLDSAGRLIGVNTAIFTPTGSSSGVGFAVPVNMVKRVVPQLIQFGRVSRPSLEVQIANDGVAQRLKVGRGALIQAVTPGGAGDKAGLLPTRRGLSGIVTGDVIQGVNGQAVNSSGDLLAALDALAAGDEATLRFIRSTDQGLQELECKVTLAQDKS</sequence>
<dbReference type="InterPro" id="IPR009003">
    <property type="entry name" value="Peptidase_S1_PA"/>
</dbReference>
<dbReference type="Pfam" id="PF13180">
    <property type="entry name" value="PDZ_2"/>
    <property type="match status" value="1"/>
</dbReference>
<dbReference type="SUPFAM" id="SSF50156">
    <property type="entry name" value="PDZ domain-like"/>
    <property type="match status" value="1"/>
</dbReference>
<evidence type="ECO:0000256" key="3">
    <source>
        <dbReference type="ARBA" id="ARBA00022801"/>
    </source>
</evidence>
<evidence type="ECO:0000256" key="2">
    <source>
        <dbReference type="ARBA" id="ARBA00022670"/>
    </source>
</evidence>
<evidence type="ECO:0000259" key="4">
    <source>
        <dbReference type="PROSITE" id="PS50106"/>
    </source>
</evidence>
<dbReference type="GO" id="GO:0004252">
    <property type="term" value="F:serine-type endopeptidase activity"/>
    <property type="evidence" value="ECO:0007669"/>
    <property type="project" value="InterPro"/>
</dbReference>
<dbReference type="PANTHER" id="PTHR43343">
    <property type="entry name" value="PEPTIDASE S12"/>
    <property type="match status" value="1"/>
</dbReference>
<dbReference type="EMBL" id="PGGS01000191">
    <property type="protein sequence ID" value="PNH07229.1"/>
    <property type="molecule type" value="Genomic_DNA"/>
</dbReference>
<dbReference type="InterPro" id="IPR043504">
    <property type="entry name" value="Peptidase_S1_PA_chymotrypsin"/>
</dbReference>
<evidence type="ECO:0000313" key="5">
    <source>
        <dbReference type="EMBL" id="PNH07229.1"/>
    </source>
</evidence>
<dbReference type="PROSITE" id="PS50106">
    <property type="entry name" value="PDZ"/>
    <property type="match status" value="1"/>
</dbReference>
<keyword evidence="2 5" id="KW-0645">Protease</keyword>
<dbReference type="InterPro" id="IPR001940">
    <property type="entry name" value="Peptidase_S1C"/>
</dbReference>
<dbReference type="Pfam" id="PF00089">
    <property type="entry name" value="Trypsin"/>
    <property type="match status" value="1"/>
</dbReference>
<dbReference type="InterPro" id="IPR036034">
    <property type="entry name" value="PDZ_sf"/>
</dbReference>
<feature type="domain" description="PDZ" evidence="4">
    <location>
        <begin position="80"/>
        <end position="177"/>
    </location>
</feature>
<dbReference type="InterPro" id="IPR001254">
    <property type="entry name" value="Trypsin_dom"/>
</dbReference>
<protein>
    <submittedName>
        <fullName evidence="5">Protease Do-like 8, chloroplastic</fullName>
    </submittedName>
</protein>
<keyword evidence="6" id="KW-1185">Reference proteome</keyword>
<dbReference type="SUPFAM" id="SSF50494">
    <property type="entry name" value="Trypsin-like serine proteases"/>
    <property type="match status" value="1"/>
</dbReference>